<feature type="short sequence motif" description="NPA 2" evidence="10">
    <location>
        <begin position="182"/>
        <end position="184"/>
    </location>
</feature>
<evidence type="ECO:0000256" key="6">
    <source>
        <dbReference type="ARBA" id="ARBA00022692"/>
    </source>
</evidence>
<dbReference type="GO" id="GO:0015250">
    <property type="term" value="F:water channel activity"/>
    <property type="evidence" value="ECO:0007669"/>
    <property type="project" value="UniProtKB-UniRule"/>
</dbReference>
<evidence type="ECO:0000256" key="3">
    <source>
        <dbReference type="ARBA" id="ARBA00022448"/>
    </source>
</evidence>
<evidence type="ECO:0000256" key="2">
    <source>
        <dbReference type="ARBA" id="ARBA00006175"/>
    </source>
</evidence>
<dbReference type="Proteomes" id="UP000267469">
    <property type="component" value="Unassembled WGS sequence"/>
</dbReference>
<dbReference type="SUPFAM" id="SSF81338">
    <property type="entry name" value="Aquaporin-like"/>
    <property type="match status" value="1"/>
</dbReference>
<evidence type="ECO:0000256" key="8">
    <source>
        <dbReference type="ARBA" id="ARBA00022989"/>
    </source>
</evidence>
<evidence type="ECO:0000313" key="12">
    <source>
        <dbReference type="Proteomes" id="UP000267469"/>
    </source>
</evidence>
<keyword evidence="5" id="KW-0997">Cell inner membrane</keyword>
<proteinExistence type="inferred from homology"/>
<organism evidence="11 12">
    <name type="scientific">Sinomicrobium pectinilyticum</name>
    <dbReference type="NCBI Taxonomy" id="1084421"/>
    <lineage>
        <taxon>Bacteria</taxon>
        <taxon>Pseudomonadati</taxon>
        <taxon>Bacteroidota</taxon>
        <taxon>Flavobacteriia</taxon>
        <taxon>Flavobacteriales</taxon>
        <taxon>Flavobacteriaceae</taxon>
        <taxon>Sinomicrobium</taxon>
    </lineage>
</organism>
<keyword evidence="6 10" id="KW-0812">Transmembrane</keyword>
<keyword evidence="12" id="KW-1185">Reference proteome</keyword>
<dbReference type="CDD" id="cd00333">
    <property type="entry name" value="MIP"/>
    <property type="match status" value="1"/>
</dbReference>
<comment type="function">
    <text evidence="10">Channel that permits osmotically driven movement of water in both directions. It is involved in the osmoregulation and in the maintenance of cell turgor during volume expansion in rapidly growing cells. It mediates rapid entry or exit of water in response to abrupt changes in osmolarity.</text>
</comment>
<keyword evidence="3 10" id="KW-0813">Transport</keyword>
<dbReference type="PANTHER" id="PTHR19139">
    <property type="entry name" value="AQUAPORIN TRANSPORTER"/>
    <property type="match status" value="1"/>
</dbReference>
<dbReference type="InterPro" id="IPR034294">
    <property type="entry name" value="Aquaporin_transptr"/>
</dbReference>
<dbReference type="PROSITE" id="PS00221">
    <property type="entry name" value="MIP"/>
    <property type="match status" value="1"/>
</dbReference>
<feature type="transmembrane region" description="Helical" evidence="10">
    <location>
        <begin position="122"/>
        <end position="145"/>
    </location>
</feature>
<feature type="transmembrane region" description="Helical" evidence="10">
    <location>
        <begin position="35"/>
        <end position="59"/>
    </location>
</feature>
<dbReference type="InterPro" id="IPR022357">
    <property type="entry name" value="MIP_CS"/>
</dbReference>
<keyword evidence="7 10" id="KW-0677">Repeat</keyword>
<feature type="site" description="Involved in tetramerization or stability of the tetramer" evidence="10">
    <location>
        <position position="19"/>
    </location>
</feature>
<dbReference type="PROSITE" id="PS51257">
    <property type="entry name" value="PROKAR_LIPOPROTEIN"/>
    <property type="match status" value="1"/>
</dbReference>
<dbReference type="InterPro" id="IPR023271">
    <property type="entry name" value="Aquaporin-like"/>
</dbReference>
<comment type="caution">
    <text evidence="11">The sequence shown here is derived from an EMBL/GenBank/DDBJ whole genome shotgun (WGS) entry which is preliminary data.</text>
</comment>
<dbReference type="Gene3D" id="1.20.1080.10">
    <property type="entry name" value="Glycerol uptake facilitator protein"/>
    <property type="match status" value="1"/>
</dbReference>
<dbReference type="InterPro" id="IPR023743">
    <property type="entry name" value="Aquaporin_Z"/>
</dbReference>
<dbReference type="Pfam" id="PF00230">
    <property type="entry name" value="MIP"/>
    <property type="match status" value="1"/>
</dbReference>
<comment type="subcellular location">
    <subcellularLocation>
        <location evidence="1 10">Cell membrane</location>
        <topology evidence="1 10">Multi-pass membrane protein</topology>
    </subcellularLocation>
</comment>
<feature type="site" description="Selectivity filter" evidence="10">
    <location>
        <position position="42"/>
    </location>
</feature>
<sequence length="233" mass="24237">MKKFLAEFIGTFWLVLGGCGSAVLAAAFPELGIGLLGVALAFGLTVLTIAYGLGHISGAHLNPAVSIGLWMGGRFGVRDLFPYIIAQILGGLVAAGILYVIATGNGSEIGNFAANGYGEHSPGGYSMGAALLTEVVMTFMFLIIILGVTDKRAPSGFAGMAIGLALTLIHLISIPVTNTSVNPARSISQAIFVGDWALQQLWLFIAAPVAGAILAGIVYRFFQEKETTSAPYQ</sequence>
<evidence type="ECO:0000256" key="1">
    <source>
        <dbReference type="ARBA" id="ARBA00004651"/>
    </source>
</evidence>
<comment type="domain">
    <text evidence="10">Aquaporins contain two tandem repeats each containing three membrane-spanning domains and a pore-forming loop with the signature motif Asn-Pro-Ala (NPA).</text>
</comment>
<reference evidence="11 12" key="1">
    <citation type="submission" date="2018-10" db="EMBL/GenBank/DDBJ databases">
        <title>Sinomicrobium pectinilyticum sp. nov., a pectinase-producing bacterium isolated from alkaline and saline soil, and emended description of the genus Sinomicrobium.</title>
        <authorList>
            <person name="Cheng B."/>
            <person name="Li C."/>
            <person name="Lai Q."/>
            <person name="Du M."/>
            <person name="Shao Z."/>
            <person name="Xu P."/>
            <person name="Yang C."/>
        </authorList>
    </citation>
    <scope>NUCLEOTIDE SEQUENCE [LARGE SCALE GENOMIC DNA]</scope>
    <source>
        <strain evidence="11 12">5DNS001</strain>
    </source>
</reference>
<feature type="transmembrane region" description="Helical" evidence="10">
    <location>
        <begin position="157"/>
        <end position="176"/>
    </location>
</feature>
<protein>
    <recommendedName>
        <fullName evidence="10">Aquaporin Z</fullName>
    </recommendedName>
</protein>
<dbReference type="PRINTS" id="PR00783">
    <property type="entry name" value="MINTRINSICP"/>
</dbReference>
<evidence type="ECO:0000256" key="4">
    <source>
        <dbReference type="ARBA" id="ARBA00022475"/>
    </source>
</evidence>
<dbReference type="GO" id="GO:0005886">
    <property type="term" value="C:plasma membrane"/>
    <property type="evidence" value="ECO:0007669"/>
    <property type="project" value="UniProtKB-SubCell"/>
</dbReference>
<name>A0A3N0F4F6_SINP1</name>
<dbReference type="FunFam" id="1.20.1080.10:FF:000007">
    <property type="entry name" value="Aquaporin Z"/>
    <property type="match status" value="1"/>
</dbReference>
<feature type="transmembrane region" description="Helical" evidence="10">
    <location>
        <begin position="201"/>
        <end position="222"/>
    </location>
</feature>
<keyword evidence="4 10" id="KW-1003">Cell membrane</keyword>
<dbReference type="HAMAP" id="MF_01146">
    <property type="entry name" value="Aquaporin_Z"/>
    <property type="match status" value="1"/>
</dbReference>
<evidence type="ECO:0000313" key="11">
    <source>
        <dbReference type="EMBL" id="RNL95043.1"/>
    </source>
</evidence>
<dbReference type="PANTHER" id="PTHR19139:SF199">
    <property type="entry name" value="MIP17260P"/>
    <property type="match status" value="1"/>
</dbReference>
<feature type="transmembrane region" description="Helical" evidence="10">
    <location>
        <begin position="80"/>
        <end position="102"/>
    </location>
</feature>
<dbReference type="NCBIfam" id="NF003838">
    <property type="entry name" value="PRK05420.1"/>
    <property type="match status" value="1"/>
</dbReference>
<dbReference type="InterPro" id="IPR000425">
    <property type="entry name" value="MIP"/>
</dbReference>
<comment type="caution">
    <text evidence="10">Lacks conserved residue(s) required for the propagation of feature annotation.</text>
</comment>
<gene>
    <name evidence="10" type="primary">aqpZ</name>
    <name evidence="11" type="ORF">ED312_00100</name>
</gene>
<feature type="site" description="Selectivity filter" evidence="10">
    <location>
        <position position="185"/>
    </location>
</feature>
<evidence type="ECO:0000256" key="10">
    <source>
        <dbReference type="HAMAP-Rule" id="MF_01146"/>
    </source>
</evidence>
<accession>A0A3N0F4F6</accession>
<dbReference type="EMBL" id="RJTM01000002">
    <property type="protein sequence ID" value="RNL95043.1"/>
    <property type="molecule type" value="Genomic_DNA"/>
</dbReference>
<feature type="short sequence motif" description="NPA 1" evidence="10">
    <location>
        <begin position="62"/>
        <end position="64"/>
    </location>
</feature>
<evidence type="ECO:0000256" key="9">
    <source>
        <dbReference type="ARBA" id="ARBA00023136"/>
    </source>
</evidence>
<dbReference type="AlphaFoldDB" id="A0A3N0F4F6"/>
<comment type="subunit">
    <text evidence="10">Homotetramer.</text>
</comment>
<evidence type="ECO:0000256" key="5">
    <source>
        <dbReference type="ARBA" id="ARBA00022519"/>
    </source>
</evidence>
<comment type="catalytic activity">
    <reaction evidence="10">
        <text>H2O(in) = H2O(out)</text>
        <dbReference type="Rhea" id="RHEA:29667"/>
        <dbReference type="ChEBI" id="CHEBI:15377"/>
    </reaction>
</comment>
<evidence type="ECO:0000256" key="7">
    <source>
        <dbReference type="ARBA" id="ARBA00022737"/>
    </source>
</evidence>
<comment type="similarity">
    <text evidence="2 10">Belongs to the MIP/aquaporin (TC 1.A.8) family.</text>
</comment>
<keyword evidence="9 10" id="KW-0472">Membrane</keyword>
<feature type="site" description="Selectivity filter" evidence="10">
    <location>
        <position position="179"/>
    </location>
</feature>
<dbReference type="OrthoDB" id="9807293at2"/>
<keyword evidence="8 10" id="KW-1133">Transmembrane helix</keyword>
<feature type="site" description="Selectivity filter" evidence="10">
    <location>
        <position position="170"/>
    </location>
</feature>
<dbReference type="NCBIfam" id="TIGR00861">
    <property type="entry name" value="MIP"/>
    <property type="match status" value="1"/>
</dbReference>